<feature type="domain" description="Cytochrome c assembly protein" evidence="11">
    <location>
        <begin position="89"/>
        <end position="295"/>
    </location>
</feature>
<evidence type="ECO:0000256" key="6">
    <source>
        <dbReference type="ARBA" id="ARBA00022748"/>
    </source>
</evidence>
<proteinExistence type="inferred from homology"/>
<feature type="transmembrane region" description="Helical" evidence="10">
    <location>
        <begin position="96"/>
        <end position="115"/>
    </location>
</feature>
<accession>A0A7X6DT05</accession>
<keyword evidence="6" id="KW-0201">Cytochrome c-type biogenesis</keyword>
<dbReference type="Pfam" id="PF16327">
    <property type="entry name" value="CcmF_C"/>
    <property type="match status" value="1"/>
</dbReference>
<feature type="domain" description="Cytochrome c-type biogenesis protein CcmF C-terminal" evidence="12">
    <location>
        <begin position="324"/>
        <end position="643"/>
    </location>
</feature>
<evidence type="ECO:0000256" key="4">
    <source>
        <dbReference type="ARBA" id="ARBA00022519"/>
    </source>
</evidence>
<evidence type="ECO:0000313" key="13">
    <source>
        <dbReference type="EMBL" id="NKE72712.1"/>
    </source>
</evidence>
<keyword evidence="14" id="KW-1185">Reference proteome</keyword>
<comment type="similarity">
    <text evidence="2">Belongs to the CcmF/CycK/Ccl1/NrfE/CcsA family.</text>
</comment>
<evidence type="ECO:0000256" key="2">
    <source>
        <dbReference type="ARBA" id="ARBA00009186"/>
    </source>
</evidence>
<dbReference type="InterPro" id="IPR003568">
    <property type="entry name" value="Cyt_c_biogenesis_CcmF"/>
</dbReference>
<dbReference type="Pfam" id="PF01578">
    <property type="entry name" value="Cytochrom_C_asm"/>
    <property type="match status" value="1"/>
</dbReference>
<keyword evidence="4" id="KW-0997">Cell inner membrane</keyword>
<evidence type="ECO:0000256" key="7">
    <source>
        <dbReference type="ARBA" id="ARBA00022989"/>
    </source>
</evidence>
<dbReference type="NCBIfam" id="NF007691">
    <property type="entry name" value="PRK10369.1"/>
    <property type="match status" value="1"/>
</dbReference>
<feature type="transmembrane region" description="Helical" evidence="10">
    <location>
        <begin position="273"/>
        <end position="292"/>
    </location>
</feature>
<feature type="transmembrane region" description="Helical" evidence="10">
    <location>
        <begin position="501"/>
        <end position="520"/>
    </location>
</feature>
<feature type="transmembrane region" description="Helical" evidence="10">
    <location>
        <begin position="249"/>
        <end position="266"/>
    </location>
</feature>
<protein>
    <submittedName>
        <fullName evidence="13">Heme lyase CcmF/NrfE family subunit</fullName>
    </submittedName>
</protein>
<dbReference type="PRINTS" id="PR01411">
    <property type="entry name" value="CCMFBIOGNSIS"/>
</dbReference>
<keyword evidence="13" id="KW-0456">Lyase</keyword>
<evidence type="ECO:0000256" key="8">
    <source>
        <dbReference type="ARBA" id="ARBA00023136"/>
    </source>
</evidence>
<feature type="transmembrane region" description="Helical" evidence="10">
    <location>
        <begin position="122"/>
        <end position="143"/>
    </location>
</feature>
<evidence type="ECO:0000313" key="14">
    <source>
        <dbReference type="Proteomes" id="UP000534783"/>
    </source>
</evidence>
<dbReference type="Proteomes" id="UP000534783">
    <property type="component" value="Unassembled WGS sequence"/>
</dbReference>
<dbReference type="InterPro" id="IPR032523">
    <property type="entry name" value="CcmF_C"/>
</dbReference>
<dbReference type="RefSeq" id="WP_168062655.1">
    <property type="nucleotide sequence ID" value="NZ_VTOW01000004.1"/>
</dbReference>
<keyword evidence="7 10" id="KW-1133">Transmembrane helix</keyword>
<dbReference type="GO" id="GO:0016829">
    <property type="term" value="F:lyase activity"/>
    <property type="evidence" value="ECO:0007669"/>
    <property type="project" value="UniProtKB-KW"/>
</dbReference>
<name>A0A7X6DT05_9BACT</name>
<keyword evidence="3" id="KW-1003">Cell membrane</keyword>
<feature type="transmembrane region" description="Helical" evidence="10">
    <location>
        <begin position="623"/>
        <end position="643"/>
    </location>
</feature>
<evidence type="ECO:0000256" key="3">
    <source>
        <dbReference type="ARBA" id="ARBA00022475"/>
    </source>
</evidence>
<evidence type="ECO:0000259" key="11">
    <source>
        <dbReference type="Pfam" id="PF01578"/>
    </source>
</evidence>
<dbReference type="GO" id="GO:0005886">
    <property type="term" value="C:plasma membrane"/>
    <property type="evidence" value="ECO:0007669"/>
    <property type="project" value="UniProtKB-SubCell"/>
</dbReference>
<dbReference type="GO" id="GO:0015232">
    <property type="term" value="F:heme transmembrane transporter activity"/>
    <property type="evidence" value="ECO:0007669"/>
    <property type="project" value="InterPro"/>
</dbReference>
<dbReference type="InterPro" id="IPR003567">
    <property type="entry name" value="Cyt_c_biogenesis"/>
</dbReference>
<dbReference type="GO" id="GO:0020037">
    <property type="term" value="F:heme binding"/>
    <property type="evidence" value="ECO:0007669"/>
    <property type="project" value="InterPro"/>
</dbReference>
<comment type="function">
    <text evidence="9">Required for the biogenesis of c-type cytochromes. Possible subunit of a heme lyase.</text>
</comment>
<dbReference type="PRINTS" id="PR01410">
    <property type="entry name" value="CCBIOGENESIS"/>
</dbReference>
<evidence type="ECO:0000256" key="5">
    <source>
        <dbReference type="ARBA" id="ARBA00022692"/>
    </source>
</evidence>
<feature type="transmembrane region" description="Helical" evidence="10">
    <location>
        <begin position="6"/>
        <end position="26"/>
    </location>
</feature>
<feature type="transmembrane region" description="Helical" evidence="10">
    <location>
        <begin position="209"/>
        <end position="229"/>
    </location>
</feature>
<keyword evidence="8 10" id="KW-0472">Membrane</keyword>
<feature type="transmembrane region" description="Helical" evidence="10">
    <location>
        <begin position="38"/>
        <end position="62"/>
    </location>
</feature>
<feature type="transmembrane region" description="Helical" evidence="10">
    <location>
        <begin position="449"/>
        <end position="469"/>
    </location>
</feature>
<dbReference type="PANTHER" id="PTHR43653">
    <property type="entry name" value="CYTOCHROME C ASSEMBLY PROTEIN-RELATED"/>
    <property type="match status" value="1"/>
</dbReference>
<dbReference type="AlphaFoldDB" id="A0A7X6DT05"/>
<organism evidence="13 14">
    <name type="scientific">Candidatus Manganitrophus noduliformans</name>
    <dbReference type="NCBI Taxonomy" id="2606439"/>
    <lineage>
        <taxon>Bacteria</taxon>
        <taxon>Pseudomonadati</taxon>
        <taxon>Nitrospirota</taxon>
        <taxon>Nitrospiria</taxon>
        <taxon>Candidatus Troglogloeales</taxon>
        <taxon>Candidatus Manganitrophaceae</taxon>
        <taxon>Candidatus Manganitrophus</taxon>
    </lineage>
</organism>
<keyword evidence="5 10" id="KW-0812">Transmembrane</keyword>
<evidence type="ECO:0000256" key="10">
    <source>
        <dbReference type="SAM" id="Phobius"/>
    </source>
</evidence>
<feature type="transmembrane region" description="Helical" evidence="10">
    <location>
        <begin position="352"/>
        <end position="374"/>
    </location>
</feature>
<comment type="caution">
    <text evidence="13">The sequence shown here is derived from an EMBL/GenBank/DDBJ whole genome shotgun (WGS) entry which is preliminary data.</text>
</comment>
<dbReference type="EMBL" id="VTOW01000004">
    <property type="protein sequence ID" value="NKE72712.1"/>
    <property type="molecule type" value="Genomic_DNA"/>
</dbReference>
<comment type="subcellular location">
    <subcellularLocation>
        <location evidence="1">Cell inner membrane</location>
        <topology evidence="1">Multi-pass membrane protein</topology>
    </subcellularLocation>
</comment>
<evidence type="ECO:0000256" key="9">
    <source>
        <dbReference type="ARBA" id="ARBA00037230"/>
    </source>
</evidence>
<dbReference type="PANTHER" id="PTHR43653:SF1">
    <property type="entry name" value="CYTOCHROME C-TYPE BIOGENESIS PROTEIN CCMF"/>
    <property type="match status" value="1"/>
</dbReference>
<dbReference type="GO" id="GO:0017004">
    <property type="term" value="P:cytochrome complex assembly"/>
    <property type="evidence" value="ECO:0007669"/>
    <property type="project" value="UniProtKB-KW"/>
</dbReference>
<gene>
    <name evidence="13" type="ORF">MNODULE_18335</name>
</gene>
<feature type="transmembrane region" description="Helical" evidence="10">
    <location>
        <begin position="394"/>
        <end position="413"/>
    </location>
</feature>
<evidence type="ECO:0000259" key="12">
    <source>
        <dbReference type="Pfam" id="PF16327"/>
    </source>
</evidence>
<evidence type="ECO:0000256" key="1">
    <source>
        <dbReference type="ARBA" id="ARBA00004429"/>
    </source>
</evidence>
<dbReference type="InterPro" id="IPR002541">
    <property type="entry name" value="Cyt_c_assembly"/>
</dbReference>
<reference evidence="13 14" key="1">
    <citation type="journal article" date="2020" name="Nature">
        <title>Bacterial chemolithoautotrophy via manganese oxidation.</title>
        <authorList>
            <person name="Yu H."/>
            <person name="Leadbetter J.R."/>
        </authorList>
    </citation>
    <scope>NUCLEOTIDE SEQUENCE [LARGE SCALE GENOMIC DNA]</scope>
    <source>
        <strain evidence="13 14">Mn-1</strain>
    </source>
</reference>
<feature type="transmembrane region" description="Helical" evidence="10">
    <location>
        <begin position="425"/>
        <end position="443"/>
    </location>
</feature>
<feature type="transmembrane region" description="Helical" evidence="10">
    <location>
        <begin position="312"/>
        <end position="331"/>
    </location>
</feature>
<feature type="transmembrane region" description="Helical" evidence="10">
    <location>
        <begin position="175"/>
        <end position="197"/>
    </location>
</feature>
<sequence>MIIELGHFAVITALVLAVLGIVSPIVGLKRRDAVWVEVGRQAVTLNFVLISVGMLAMIYAYLTHDYSVKYVYATSNTKLSIFYKIAGLWGGHEGSLLLWAWVLALFCMMAVHIHWKTQPAVMPYLISIESVVLTGFLLLTLFLSNPFERIFPVPADGKDLNPLLQDPAMVLHPPFLYLGYVGLSIPFSFAMAALFSGRLGEEWIKATQKWTLAAWLFLTIGILMGGYWAYYELGWGGYWGWDPVENAAFMPWLVATAFLHSVMVQETRKMFKVWNLFLIILAFSLSLIGTFLVRSGILSSVHSFATDPGRGLFILGFVAFMLLLSFGTLILRSAKLKSQIEMDSVISREAVFLFNNLFFLVALITVFVGTLYPLLVEALQFKKVSVGPPYYNTVFMPVALGLVFLMGIGPYIPWRKASAQNLKDLFLMPSLVALGGLVFFLAVGIRHSYALAGLTVVCFVAVAIFRDFAKISSFWAKREQVGRLQGFLTAYKKNPRRLSGILTHIGVLVMIIGIIFSTIYQTEKILIMKPGDEVGLGSYRLKLIRLYGAQGVNWEAQEGLFNVYKGEALIAQLRPQKRFYTVSQTPTTETAIHQVLMGHVFVTIPEVSPDGTWARVRALHNPLVLWVWYGGGIMGIGVILNILRKTRLKVTAARPQAAAPEGAVSLPRQAREEVLQHRSNRWQSFLNAVRPGRKEV</sequence>